<protein>
    <submittedName>
        <fullName evidence="7">Serine/threonine-protein kinase PknD</fullName>
    </submittedName>
</protein>
<keyword evidence="5" id="KW-0472">Membrane</keyword>
<dbReference type="SUPFAM" id="SSF56112">
    <property type="entry name" value="Protein kinase-like (PK-like)"/>
    <property type="match status" value="1"/>
</dbReference>
<feature type="domain" description="Protein kinase" evidence="6">
    <location>
        <begin position="13"/>
        <end position="288"/>
    </location>
</feature>
<dbReference type="RefSeq" id="WP_345683879.1">
    <property type="nucleotide sequence ID" value="NZ_BAABRO010000004.1"/>
</dbReference>
<evidence type="ECO:0000256" key="4">
    <source>
        <dbReference type="ARBA" id="ARBA00022840"/>
    </source>
</evidence>
<keyword evidence="5" id="KW-0812">Transmembrane</keyword>
<keyword evidence="2" id="KW-0547">Nucleotide-binding</keyword>
<dbReference type="Gene3D" id="3.30.200.20">
    <property type="entry name" value="Phosphorylase Kinase, domain 1"/>
    <property type="match status" value="1"/>
</dbReference>
<dbReference type="InterPro" id="IPR000719">
    <property type="entry name" value="Prot_kinase_dom"/>
</dbReference>
<dbReference type="Proteomes" id="UP001416858">
    <property type="component" value="Unassembled WGS sequence"/>
</dbReference>
<evidence type="ECO:0000256" key="1">
    <source>
        <dbReference type="ARBA" id="ARBA00022679"/>
    </source>
</evidence>
<dbReference type="PANTHER" id="PTHR43289:SF34">
    <property type="entry name" value="SERINE_THREONINE-PROTEIN KINASE YBDM-RELATED"/>
    <property type="match status" value="1"/>
</dbReference>
<keyword evidence="3 7" id="KW-0418">Kinase</keyword>
<gene>
    <name evidence="7" type="primary">pknD_23</name>
    <name evidence="7" type="ORF">Rcae01_02441</name>
</gene>
<accession>A0ABP9VP89</accession>
<dbReference type="SMART" id="SM00220">
    <property type="entry name" value="S_TKc"/>
    <property type="match status" value="1"/>
</dbReference>
<dbReference type="GO" id="GO:0016301">
    <property type="term" value="F:kinase activity"/>
    <property type="evidence" value="ECO:0007669"/>
    <property type="project" value="UniProtKB-KW"/>
</dbReference>
<evidence type="ECO:0000256" key="5">
    <source>
        <dbReference type="SAM" id="Phobius"/>
    </source>
</evidence>
<organism evidence="7 8">
    <name type="scientific">Novipirellula caenicola</name>
    <dbReference type="NCBI Taxonomy" id="1536901"/>
    <lineage>
        <taxon>Bacteria</taxon>
        <taxon>Pseudomonadati</taxon>
        <taxon>Planctomycetota</taxon>
        <taxon>Planctomycetia</taxon>
        <taxon>Pirellulales</taxon>
        <taxon>Pirellulaceae</taxon>
        <taxon>Novipirellula</taxon>
    </lineage>
</organism>
<evidence type="ECO:0000313" key="8">
    <source>
        <dbReference type="Proteomes" id="UP001416858"/>
    </source>
</evidence>
<dbReference type="Gene3D" id="1.10.510.10">
    <property type="entry name" value="Transferase(Phosphotransferase) domain 1"/>
    <property type="match status" value="1"/>
</dbReference>
<dbReference type="SUPFAM" id="SSF82171">
    <property type="entry name" value="DPP6 N-terminal domain-like"/>
    <property type="match status" value="1"/>
</dbReference>
<dbReference type="PROSITE" id="PS50011">
    <property type="entry name" value="PROTEIN_KINASE_DOM"/>
    <property type="match status" value="1"/>
</dbReference>
<dbReference type="InterPro" id="IPR011009">
    <property type="entry name" value="Kinase-like_dom_sf"/>
</dbReference>
<evidence type="ECO:0000256" key="3">
    <source>
        <dbReference type="ARBA" id="ARBA00022777"/>
    </source>
</evidence>
<name>A0ABP9VP89_9BACT</name>
<keyword evidence="1" id="KW-0808">Transferase</keyword>
<sequence length="913" mass="102492">MSQVTKIELPSRFKFNRTLGTGRRGHVVLAIDQELHREVAIKLIPIPSSHTDSVAESGHDNADPRGRARREVDLACRLRHPNIVAAYDFFETQTAMGLVQQAVCGGDWTSDATRLGEREQVLRLRKLALAIDYIHEQGWAHGDIKPENVLVDAEGEPYLCDFGSAVPLSDCDTLERECDADSHSVEINGTPAYMAPECASGRSPATVSADVYSMGILLIDRLTGRCPFDGPPAAILDAVIHRGPPPLVSLRFYRNPRMQAIVDKATCRDPRDRYRSAAAFAKDLTHYLENRPLVARAPGPWERWRLWGKRNPMMQGLCAVFVSVLLMAILLVTANWRSAAMQSQRLIQSEAQLIEEFNSLRQSEKQLTELIETLRRRQAAVQHAESLAIRLRNDAEATQVERLALVEKSKKLEADANQKMHALQMSIAKTKAANIQLQSLSEQSSVEQSRLQSFARQVAANESHEAIEAAIAAMKDSDWDQMEQSLWTVHEDFRGFLYHHLALIAFHGSTTPRAQTFNVPIRVEKMVLGSNAATLVALSREGRGFWIDTVRHRILSLSAPADIRDARPDVAAAAMSSDGSDIVIAWDQRDNSRRIATYHVAKDRVRQEDERSIPHNVHAFRFAGKKAYALVSSDRGETIGVWDLQSENFVWQSERSENESNSDGSRQVLLLETQCDRETTLTFAILSGSPTALLEIVCIDFRSQMSLPTVETFELGMIDTEWKLTSLSFCNGTAIGTVKEQGNSAEPASLLRRDLQAIVNRNHTMLIRLTRTADGAGVRAFPLDHQDPTEMEAGSRSMRKDQKYSFVFPDSTARRLVGFDTDELEIWSIEEPEGEAVPHLVPLHTVPLMPSIRHARGMFTADRSHFVEYRHPKIVVHPLQHRPIRNEVALEDFVAELREFSGRNNFDAMLRHE</sequence>
<feature type="transmembrane region" description="Helical" evidence="5">
    <location>
        <begin position="313"/>
        <end position="336"/>
    </location>
</feature>
<evidence type="ECO:0000313" key="7">
    <source>
        <dbReference type="EMBL" id="GAA5506987.1"/>
    </source>
</evidence>
<keyword evidence="4" id="KW-0067">ATP-binding</keyword>
<reference evidence="7 8" key="1">
    <citation type="submission" date="2024-02" db="EMBL/GenBank/DDBJ databases">
        <title>Rhodopirellula caenicola NBRC 110016.</title>
        <authorList>
            <person name="Ichikawa N."/>
            <person name="Katano-Makiyama Y."/>
            <person name="Hidaka K."/>
        </authorList>
    </citation>
    <scope>NUCLEOTIDE SEQUENCE [LARGE SCALE GENOMIC DNA]</scope>
    <source>
        <strain evidence="7 8">NBRC 110016</strain>
    </source>
</reference>
<evidence type="ECO:0000256" key="2">
    <source>
        <dbReference type="ARBA" id="ARBA00022741"/>
    </source>
</evidence>
<comment type="caution">
    <text evidence="7">The sequence shown here is derived from an EMBL/GenBank/DDBJ whole genome shotgun (WGS) entry which is preliminary data.</text>
</comment>
<dbReference type="EMBL" id="BAABRO010000004">
    <property type="protein sequence ID" value="GAA5506987.1"/>
    <property type="molecule type" value="Genomic_DNA"/>
</dbReference>
<keyword evidence="5" id="KW-1133">Transmembrane helix</keyword>
<evidence type="ECO:0000259" key="6">
    <source>
        <dbReference type="PROSITE" id="PS50011"/>
    </source>
</evidence>
<keyword evidence="8" id="KW-1185">Reference proteome</keyword>
<proteinExistence type="predicted"/>
<dbReference type="CDD" id="cd14014">
    <property type="entry name" value="STKc_PknB_like"/>
    <property type="match status" value="1"/>
</dbReference>
<dbReference type="Pfam" id="PF00069">
    <property type="entry name" value="Pkinase"/>
    <property type="match status" value="1"/>
</dbReference>
<dbReference type="PANTHER" id="PTHR43289">
    <property type="entry name" value="MITOGEN-ACTIVATED PROTEIN KINASE KINASE KINASE 20-RELATED"/>
    <property type="match status" value="1"/>
</dbReference>